<keyword evidence="7 8" id="KW-0539">Nucleus</keyword>
<keyword evidence="5 8" id="KW-0371">Homeobox</keyword>
<feature type="DNA-binding region" description="Homeobox" evidence="8">
    <location>
        <begin position="447"/>
        <end position="509"/>
    </location>
</feature>
<evidence type="ECO:0000313" key="11">
    <source>
        <dbReference type="EMBL" id="KAF9619360.1"/>
    </source>
</evidence>
<dbReference type="PANTHER" id="PTHR11850">
    <property type="entry name" value="HOMEOBOX PROTEIN TRANSCRIPTION FACTORS"/>
    <property type="match status" value="1"/>
</dbReference>
<dbReference type="GO" id="GO:0003677">
    <property type="term" value="F:DNA binding"/>
    <property type="evidence" value="ECO:0007669"/>
    <property type="project" value="UniProtKB-UniRule"/>
</dbReference>
<organism evidence="11 12">
    <name type="scientific">Coptis chinensis</name>
    <dbReference type="NCBI Taxonomy" id="261450"/>
    <lineage>
        <taxon>Eukaryota</taxon>
        <taxon>Viridiplantae</taxon>
        <taxon>Streptophyta</taxon>
        <taxon>Embryophyta</taxon>
        <taxon>Tracheophyta</taxon>
        <taxon>Spermatophyta</taxon>
        <taxon>Magnoliopsida</taxon>
        <taxon>Ranunculales</taxon>
        <taxon>Ranunculaceae</taxon>
        <taxon>Coptidoideae</taxon>
        <taxon>Coptis</taxon>
    </lineage>
</organism>
<dbReference type="InterPro" id="IPR008422">
    <property type="entry name" value="KN_HD"/>
</dbReference>
<dbReference type="SUPFAM" id="SSF46689">
    <property type="entry name" value="Homeodomain-like"/>
    <property type="match status" value="1"/>
</dbReference>
<evidence type="ECO:0000256" key="3">
    <source>
        <dbReference type="ARBA" id="ARBA00023015"/>
    </source>
</evidence>
<name>A0A835M4Y7_9MAGN</name>
<keyword evidence="6" id="KW-0804">Transcription</keyword>
<sequence>MATYYSSLSNQRNVMPVISSRDPLHVPYVEGHVLPGTMMTYLNQPSSAASYSDSTPENFQLQLNCGEIPFRGGSHSTLPVRDNVPHLIGSHIEGVPYERWRDCRNEMSFMQPMSSSTDTPSIGKHVDSSITEDSQTGLSTQLETLYRGQNLQGEGLSLSLSTQIPTAIPVSLFQYQSLNFGLSFISNSYPYISRDGSNGVGSCQVDEISESGQPGKAGYLPPGFDVENHGLIKGESGLKGMVSNRLSGLSRIILNSKYLILAQQLLNEVVDVQKDSKQASDKLQSLGFGIKVSKDSDGDRKEGGMLLPTIRNLQNSEESKTPPSGSTSKSQDLQNKITEISSMLDEVDRKYKQYYHQMQIVASYFDGIAGSGASRPYTKLALQTISRRFRHVRDAMSGQIKAIRSTLGEEETAGNSKEIGISRLRFVEQKLRQHRALQQLGMMQQHAWRPQRGLPETSVSILRAWLFEHFLHPYPKETDKMVLARQTGLTRGQVSNWFINARVRLWKPMIEDIYKEEIGDSELNQKNSSDYAPKAASDGIKASKDMEEVLQHYGNSTTSEKRNSGQFHDSKSDLVYIVEMSEQASGDCFQDKGHGKTETDFGGMKLIEEQTSIMAGCSLPQDTPFQSSGSPDKSFASNAYKVAGLETLGSHGGVSLKLGLQHLDGTISDATRHKIPNDIYSAVASVEPHNVDIDCMDPDNQQYRFGNSYLLHDFVAY</sequence>
<keyword evidence="12" id="KW-1185">Reference proteome</keyword>
<evidence type="ECO:0000256" key="6">
    <source>
        <dbReference type="ARBA" id="ARBA00023163"/>
    </source>
</evidence>
<evidence type="ECO:0000313" key="12">
    <source>
        <dbReference type="Proteomes" id="UP000631114"/>
    </source>
</evidence>
<evidence type="ECO:0000256" key="2">
    <source>
        <dbReference type="ARBA" id="ARBA00006454"/>
    </source>
</evidence>
<dbReference type="GO" id="GO:0005634">
    <property type="term" value="C:nucleus"/>
    <property type="evidence" value="ECO:0007669"/>
    <property type="project" value="UniProtKB-SubCell"/>
</dbReference>
<dbReference type="Proteomes" id="UP000631114">
    <property type="component" value="Unassembled WGS sequence"/>
</dbReference>
<dbReference type="InterPro" id="IPR050224">
    <property type="entry name" value="TALE_homeobox"/>
</dbReference>
<keyword evidence="4 8" id="KW-0238">DNA-binding</keyword>
<feature type="region of interest" description="Disordered" evidence="9">
    <location>
        <begin position="310"/>
        <end position="334"/>
    </location>
</feature>
<dbReference type="OrthoDB" id="10056939at2759"/>
<accession>A0A835M4Y7</accession>
<feature type="domain" description="Homeobox" evidence="10">
    <location>
        <begin position="445"/>
        <end position="508"/>
    </location>
</feature>
<dbReference type="Gene3D" id="1.10.10.60">
    <property type="entry name" value="Homeodomain-like"/>
    <property type="match status" value="1"/>
</dbReference>
<comment type="subcellular location">
    <subcellularLocation>
        <location evidence="1 8">Nucleus</location>
    </subcellularLocation>
</comment>
<dbReference type="InterPro" id="IPR001356">
    <property type="entry name" value="HD"/>
</dbReference>
<dbReference type="InterPro" id="IPR006563">
    <property type="entry name" value="POX_dom"/>
</dbReference>
<dbReference type="AlphaFoldDB" id="A0A835M4Y7"/>
<dbReference type="Pfam" id="PF07526">
    <property type="entry name" value="POX"/>
    <property type="match status" value="1"/>
</dbReference>
<feature type="compositionally biased region" description="Low complexity" evidence="9">
    <location>
        <begin position="321"/>
        <end position="330"/>
    </location>
</feature>
<keyword evidence="3" id="KW-0805">Transcription regulation</keyword>
<dbReference type="Pfam" id="PF05920">
    <property type="entry name" value="Homeobox_KN"/>
    <property type="match status" value="1"/>
</dbReference>
<proteinExistence type="inferred from homology"/>
<comment type="caution">
    <text evidence="11">The sequence shown here is derived from an EMBL/GenBank/DDBJ whole genome shotgun (WGS) entry which is preliminary data.</text>
</comment>
<comment type="similarity">
    <text evidence="2">Belongs to the TALE/BELL homeobox family.</text>
</comment>
<evidence type="ECO:0000256" key="9">
    <source>
        <dbReference type="SAM" id="MobiDB-lite"/>
    </source>
</evidence>
<dbReference type="InterPro" id="IPR009057">
    <property type="entry name" value="Homeodomain-like_sf"/>
</dbReference>
<gene>
    <name evidence="11" type="ORF">IFM89_006547</name>
</gene>
<dbReference type="SMART" id="SM00574">
    <property type="entry name" value="POX"/>
    <property type="match status" value="1"/>
</dbReference>
<evidence type="ECO:0000256" key="4">
    <source>
        <dbReference type="ARBA" id="ARBA00023125"/>
    </source>
</evidence>
<dbReference type="GO" id="GO:0006355">
    <property type="term" value="P:regulation of DNA-templated transcription"/>
    <property type="evidence" value="ECO:0007669"/>
    <property type="project" value="InterPro"/>
</dbReference>
<protein>
    <recommendedName>
        <fullName evidence="10">Homeobox domain-containing protein</fullName>
    </recommendedName>
</protein>
<reference evidence="11 12" key="1">
    <citation type="submission" date="2020-10" db="EMBL/GenBank/DDBJ databases">
        <title>The Coptis chinensis genome and diversification of protoberbering-type alkaloids.</title>
        <authorList>
            <person name="Wang B."/>
            <person name="Shu S."/>
            <person name="Song C."/>
            <person name="Liu Y."/>
        </authorList>
    </citation>
    <scope>NUCLEOTIDE SEQUENCE [LARGE SCALE GENOMIC DNA]</scope>
    <source>
        <strain evidence="11">HL-2020</strain>
        <tissue evidence="11">Leaf</tissue>
    </source>
</reference>
<dbReference type="CDD" id="cd00086">
    <property type="entry name" value="homeodomain"/>
    <property type="match status" value="1"/>
</dbReference>
<dbReference type="PROSITE" id="PS50071">
    <property type="entry name" value="HOMEOBOX_2"/>
    <property type="match status" value="1"/>
</dbReference>
<dbReference type="EMBL" id="JADFTS010000002">
    <property type="protein sequence ID" value="KAF9619360.1"/>
    <property type="molecule type" value="Genomic_DNA"/>
</dbReference>
<evidence type="ECO:0000256" key="7">
    <source>
        <dbReference type="ARBA" id="ARBA00023242"/>
    </source>
</evidence>
<evidence type="ECO:0000256" key="1">
    <source>
        <dbReference type="ARBA" id="ARBA00004123"/>
    </source>
</evidence>
<dbReference type="SMART" id="SM00389">
    <property type="entry name" value="HOX"/>
    <property type="match status" value="1"/>
</dbReference>
<evidence type="ECO:0000256" key="8">
    <source>
        <dbReference type="PROSITE-ProRule" id="PRU00108"/>
    </source>
</evidence>
<evidence type="ECO:0000256" key="5">
    <source>
        <dbReference type="ARBA" id="ARBA00023155"/>
    </source>
</evidence>
<evidence type="ECO:0000259" key="10">
    <source>
        <dbReference type="PROSITE" id="PS50071"/>
    </source>
</evidence>